<evidence type="ECO:0000313" key="1">
    <source>
        <dbReference type="EMBL" id="ATV26011.1"/>
    </source>
</evidence>
<protein>
    <submittedName>
        <fullName evidence="1">Uncharacterized protein</fullName>
    </submittedName>
</protein>
<gene>
    <name evidence="1" type="ORF">CTM62_04275</name>
</gene>
<dbReference type="EMBL" id="CP024723">
    <property type="protein sequence ID" value="ATV26011.1"/>
    <property type="molecule type" value="Genomic_DNA"/>
</dbReference>
<organism evidence="1 2">
    <name type="scientific">Prevotella intermedia</name>
    <dbReference type="NCBI Taxonomy" id="28131"/>
    <lineage>
        <taxon>Bacteria</taxon>
        <taxon>Pseudomonadati</taxon>
        <taxon>Bacteroidota</taxon>
        <taxon>Bacteroidia</taxon>
        <taxon>Bacteroidales</taxon>
        <taxon>Prevotellaceae</taxon>
        <taxon>Prevotella</taxon>
    </lineage>
</organism>
<reference evidence="1 2" key="1">
    <citation type="submission" date="2017-11" db="EMBL/GenBank/DDBJ databases">
        <title>Genome sequencing of Prevotella intermedia KCOM 2837.</title>
        <authorList>
            <person name="Kook J.-K."/>
            <person name="Park S.-N."/>
            <person name="Lim Y.K."/>
        </authorList>
    </citation>
    <scope>NUCLEOTIDE SEQUENCE [LARGE SCALE GENOMIC DNA]</scope>
    <source>
        <strain evidence="1 2">KCOM 2837</strain>
    </source>
</reference>
<accession>A0A2D3L648</accession>
<name>A0A2D3L648_PREIN</name>
<sequence length="80" mass="9329">MHLSTFNTSTASFKYRFRSRNLLSSSLTIKKLFNSCLICISSNNPYLFYPKSKNRANSIFGDSFQIFRSFSDRVKISIHF</sequence>
<dbReference type="AlphaFoldDB" id="A0A2D3L648"/>
<dbReference type="Proteomes" id="UP000229630">
    <property type="component" value="Chromosome 1"/>
</dbReference>
<evidence type="ECO:0000313" key="2">
    <source>
        <dbReference type="Proteomes" id="UP000229630"/>
    </source>
</evidence>
<proteinExistence type="predicted"/>